<organism evidence="1 2">
    <name type="scientific">Gemmata massiliana</name>
    <dbReference type="NCBI Taxonomy" id="1210884"/>
    <lineage>
        <taxon>Bacteria</taxon>
        <taxon>Pseudomonadati</taxon>
        <taxon>Planctomycetota</taxon>
        <taxon>Planctomycetia</taxon>
        <taxon>Gemmatales</taxon>
        <taxon>Gemmataceae</taxon>
        <taxon>Gemmata</taxon>
    </lineage>
</organism>
<name>A0A6P2CWF8_9BACT</name>
<dbReference type="EMBL" id="LR593886">
    <property type="protein sequence ID" value="VTR92937.1"/>
    <property type="molecule type" value="Genomic_DNA"/>
</dbReference>
<dbReference type="KEGG" id="gms:SOIL9_47770"/>
<evidence type="ECO:0000313" key="2">
    <source>
        <dbReference type="Proteomes" id="UP000464178"/>
    </source>
</evidence>
<sequence length="771" mass="83664">MRVTVDSLGDADVGTRDRALVFDRLPEGAYIRSAALAVEPFGPLEIACPLTGAPLPFGFTKDAGPNWIVVDFHSRQTIKSVTVKKVSGPTPTPKATVQIFLGGTWLSVGADGTIAGKPELSVDVGTPIAIPPLAADRVKFTGAATDQLDVDSLTLRTVPTNVTAAVGNLPPFWVRPGELAVADSSPGFAAVFNSYLTKAKPEQGRYRVPFTVHADGLCRLRVTLTVDYEVRMQFSKGVRFHFQQGPYPKDVVDLRTALANNKALTFTIPAGATILDANTKVEGGIEPPHAPLLSLTGLKLHEQKKAQAYRLVRELHLAQPLLLDSSRGAIAAFDCRLSNTGQQPVTLRLRVQGDLGGKPSGEVLVTTDFVVPPDGPVAVWRTIPLAAPLPIRSVVAGRPTPLWLLWESIDGEVVLLLNAEADRAILCSDDQGFSWRGRCVLADPAPPADPILFRVRQTLGVGPGVSLAVFVSEPTRSGPPYWRCLSDIALAAFGDLSLRATVFSTMREKFRLPAPLPLTDGATEYQLRAQFQTPNGGIPFDHAEIRWLKSSNEVATSSDLKFARDAAGALIIGAEVNEISTPSGSERLSGAELNLRVRARDSDDQTRYDSGDNDTSPLAAEIFRWVAKPVLVGNAYRVLTNAALRTDTTYRLYVQFRVKSDKINSFTGFSLRWFRDPEKPLDETNEILPRQKLLVTVGGFAWVEWTGQPPEGAKLVGFFLLDENRPIDILDSHSITLTPALDNVQYSILPIAEATGEVELSELAIHYDPQL</sequence>
<dbReference type="AlphaFoldDB" id="A0A6P2CWF8"/>
<accession>A0A6P2CWF8</accession>
<keyword evidence="2" id="KW-1185">Reference proteome</keyword>
<gene>
    <name evidence="1" type="ORF">SOIL9_47770</name>
</gene>
<proteinExistence type="predicted"/>
<reference evidence="1 2" key="1">
    <citation type="submission" date="2019-05" db="EMBL/GenBank/DDBJ databases">
        <authorList>
            <consortium name="Science for Life Laboratories"/>
        </authorList>
    </citation>
    <scope>NUCLEOTIDE SEQUENCE [LARGE SCALE GENOMIC DNA]</scope>
    <source>
        <strain evidence="1">Soil9</strain>
    </source>
</reference>
<dbReference type="RefSeq" id="WP_162667733.1">
    <property type="nucleotide sequence ID" value="NZ_LR593886.1"/>
</dbReference>
<evidence type="ECO:0000313" key="1">
    <source>
        <dbReference type="EMBL" id="VTR92937.1"/>
    </source>
</evidence>
<dbReference type="Proteomes" id="UP000464178">
    <property type="component" value="Chromosome"/>
</dbReference>
<protein>
    <submittedName>
        <fullName evidence="1">Uncharacterized protein</fullName>
    </submittedName>
</protein>